<dbReference type="CDD" id="cd18186">
    <property type="entry name" value="BTB_POZ_ZBTB_KLHL-like"/>
    <property type="match status" value="1"/>
</dbReference>
<dbReference type="PROSITE" id="PS50097">
    <property type="entry name" value="BTB"/>
    <property type="match status" value="1"/>
</dbReference>
<dbReference type="PANTHER" id="PTHR24413">
    <property type="entry name" value="SPECKLE-TYPE POZ PROTEIN"/>
    <property type="match status" value="1"/>
</dbReference>
<evidence type="ECO:0000259" key="1">
    <source>
        <dbReference type="PROSITE" id="PS50097"/>
    </source>
</evidence>
<protein>
    <submittedName>
        <fullName evidence="3">BTB domain-containing protein</fullName>
    </submittedName>
</protein>
<dbReference type="Gene3D" id="3.30.710.10">
    <property type="entry name" value="Potassium Channel Kv1.1, Chain A"/>
    <property type="match status" value="1"/>
</dbReference>
<organism evidence="2 3">
    <name type="scientific">Panagrolaimus davidi</name>
    <dbReference type="NCBI Taxonomy" id="227884"/>
    <lineage>
        <taxon>Eukaryota</taxon>
        <taxon>Metazoa</taxon>
        <taxon>Ecdysozoa</taxon>
        <taxon>Nematoda</taxon>
        <taxon>Chromadorea</taxon>
        <taxon>Rhabditida</taxon>
        <taxon>Tylenchina</taxon>
        <taxon>Panagrolaimomorpha</taxon>
        <taxon>Panagrolaimoidea</taxon>
        <taxon>Panagrolaimidae</taxon>
        <taxon>Panagrolaimus</taxon>
    </lineage>
</organism>
<dbReference type="InterPro" id="IPR000210">
    <property type="entry name" value="BTB/POZ_dom"/>
</dbReference>
<dbReference type="Pfam" id="PF00651">
    <property type="entry name" value="BTB"/>
    <property type="match status" value="1"/>
</dbReference>
<accession>A0A914Q479</accession>
<dbReference type="InterPro" id="IPR008974">
    <property type="entry name" value="TRAF-like"/>
</dbReference>
<name>A0A914Q479_9BILA</name>
<dbReference type="SUPFAM" id="SSF54695">
    <property type="entry name" value="POZ domain"/>
    <property type="match status" value="1"/>
</dbReference>
<dbReference type="Gene3D" id="2.60.210.10">
    <property type="entry name" value="Apoptosis, Tumor Necrosis Factor Receptor Associated Protein 2, Chain A"/>
    <property type="match status" value="2"/>
</dbReference>
<reference evidence="3" key="1">
    <citation type="submission" date="2022-11" db="UniProtKB">
        <authorList>
            <consortium name="WormBaseParasite"/>
        </authorList>
    </citation>
    <scope>IDENTIFICATION</scope>
</reference>
<dbReference type="AlphaFoldDB" id="A0A914Q479"/>
<dbReference type="SMART" id="SM00225">
    <property type="entry name" value="BTB"/>
    <property type="match status" value="1"/>
</dbReference>
<feature type="domain" description="BTB" evidence="1">
    <location>
        <begin position="303"/>
        <end position="366"/>
    </location>
</feature>
<evidence type="ECO:0000313" key="3">
    <source>
        <dbReference type="WBParaSite" id="PDA_v2.g21962.t1"/>
    </source>
</evidence>
<dbReference type="Proteomes" id="UP000887578">
    <property type="component" value="Unplaced"/>
</dbReference>
<keyword evidence="2" id="KW-1185">Reference proteome</keyword>
<dbReference type="WBParaSite" id="PDA_v2.g21962.t1">
    <property type="protein sequence ID" value="PDA_v2.g21962.t1"/>
    <property type="gene ID" value="PDA_v2.g21962"/>
</dbReference>
<dbReference type="InterPro" id="IPR011333">
    <property type="entry name" value="SKP1/BTB/POZ_sf"/>
</dbReference>
<sequence>MKSNDIICPIDSEWKFHKADLIPLKDSEDGFLNGKCFYGFNIHGLQYFVKIYPNGNRKEYRGKAFFFFHVNGSNERNITAELTLSIESADYSKELNYVYETATGYGAIFCKTTKFFDLKSKFFVDGEIMIKVKGILKARRSLISKISTPISMQWKIKAEDLHAKKEESNDGYLCSKEIEVASFSGVKYSLFIYPNKIEGSNQSETFLYLVVETGKEKKVEAVYDFSIVSAKYNCGNQYIFEELHGWGSFLCLTKDLFDPENGFIVNGFLTVNFNGILMKDNNRFTGLSSIGVFSKDDEKKFEKDFTIVVGKKRIKVHKHALIDASPVFTGMFNSGMKETLERKMIIKDFPFKIVDVAVKLLYNVNILRKFSTEDMLLLYKFAEKYEIKHIMDFVENYLIKKLSPANVVQFVHFSKEFHVTKLQHICIEFLVKCYKESTPIYAMESLNKEFVVSIFLNTWHPIVDSVIEG</sequence>
<proteinExistence type="predicted"/>
<evidence type="ECO:0000313" key="2">
    <source>
        <dbReference type="Proteomes" id="UP000887578"/>
    </source>
</evidence>
<dbReference type="SUPFAM" id="SSF49599">
    <property type="entry name" value="TRAF domain-like"/>
    <property type="match status" value="2"/>
</dbReference>